<dbReference type="AlphaFoldDB" id="A0A3D9Z1S9"/>
<evidence type="ECO:0000256" key="4">
    <source>
        <dbReference type="ARBA" id="ARBA00022692"/>
    </source>
</evidence>
<keyword evidence="3" id="KW-1003">Cell membrane</keyword>
<evidence type="ECO:0000313" key="8">
    <source>
        <dbReference type="EMBL" id="REF89021.1"/>
    </source>
</evidence>
<feature type="transmembrane region" description="Helical" evidence="7">
    <location>
        <begin position="279"/>
        <end position="301"/>
    </location>
</feature>
<evidence type="ECO:0000256" key="2">
    <source>
        <dbReference type="ARBA" id="ARBA00007977"/>
    </source>
</evidence>
<feature type="transmembrane region" description="Helical" evidence="7">
    <location>
        <begin position="404"/>
        <end position="423"/>
    </location>
</feature>
<comment type="caution">
    <text evidence="8">The sequence shown here is derived from an EMBL/GenBank/DDBJ whole genome shotgun (WGS) entry which is preliminary data.</text>
</comment>
<feature type="transmembrane region" description="Helical" evidence="7">
    <location>
        <begin position="112"/>
        <end position="137"/>
    </location>
</feature>
<feature type="transmembrane region" description="Helical" evidence="7">
    <location>
        <begin position="220"/>
        <end position="238"/>
    </location>
</feature>
<comment type="similarity">
    <text evidence="2">Belongs to the UPF0324 family.</text>
</comment>
<dbReference type="Proteomes" id="UP000256900">
    <property type="component" value="Unassembled WGS sequence"/>
</dbReference>
<feature type="transmembrane region" description="Helical" evidence="7">
    <location>
        <begin position="438"/>
        <end position="458"/>
    </location>
</feature>
<dbReference type="PANTHER" id="PTHR30106">
    <property type="entry name" value="INNER MEMBRANE PROTEIN YEIH-RELATED"/>
    <property type="match status" value="1"/>
</dbReference>
<keyword evidence="6 7" id="KW-0472">Membrane</keyword>
<accession>A0A3D9Z1S9</accession>
<comment type="subcellular location">
    <subcellularLocation>
        <location evidence="1">Cell membrane</location>
        <topology evidence="1">Multi-pass membrane protein</topology>
    </subcellularLocation>
</comment>
<evidence type="ECO:0000256" key="7">
    <source>
        <dbReference type="SAM" id="Phobius"/>
    </source>
</evidence>
<evidence type="ECO:0000256" key="5">
    <source>
        <dbReference type="ARBA" id="ARBA00022989"/>
    </source>
</evidence>
<feature type="transmembrane region" description="Helical" evidence="7">
    <location>
        <begin position="78"/>
        <end position="106"/>
    </location>
</feature>
<evidence type="ECO:0000313" key="9">
    <source>
        <dbReference type="Proteomes" id="UP000256900"/>
    </source>
</evidence>
<evidence type="ECO:0000256" key="1">
    <source>
        <dbReference type="ARBA" id="ARBA00004651"/>
    </source>
</evidence>
<dbReference type="Pfam" id="PF03601">
    <property type="entry name" value="Cons_hypoth698"/>
    <property type="match status" value="1"/>
</dbReference>
<dbReference type="EMBL" id="QUMO01000001">
    <property type="protein sequence ID" value="REF89021.1"/>
    <property type="molecule type" value="Genomic_DNA"/>
</dbReference>
<feature type="transmembrane region" description="Helical" evidence="7">
    <location>
        <begin position="32"/>
        <end position="57"/>
    </location>
</feature>
<keyword evidence="4 7" id="KW-0812">Transmembrane</keyword>
<organism evidence="8 9">
    <name type="scientific">Methylovirgula ligni</name>
    <dbReference type="NCBI Taxonomy" id="569860"/>
    <lineage>
        <taxon>Bacteria</taxon>
        <taxon>Pseudomonadati</taxon>
        <taxon>Pseudomonadota</taxon>
        <taxon>Alphaproteobacteria</taxon>
        <taxon>Hyphomicrobiales</taxon>
        <taxon>Beijerinckiaceae</taxon>
        <taxon>Methylovirgula</taxon>
    </lineage>
</organism>
<keyword evidence="9" id="KW-1185">Reference proteome</keyword>
<feature type="transmembrane region" description="Helical" evidence="7">
    <location>
        <begin position="362"/>
        <end position="383"/>
    </location>
</feature>
<dbReference type="GO" id="GO:0005886">
    <property type="term" value="C:plasma membrane"/>
    <property type="evidence" value="ECO:0007669"/>
    <property type="project" value="UniProtKB-SubCell"/>
</dbReference>
<feature type="transmembrane region" description="Helical" evidence="7">
    <location>
        <begin position="250"/>
        <end position="272"/>
    </location>
</feature>
<evidence type="ECO:0000256" key="6">
    <source>
        <dbReference type="ARBA" id="ARBA00023136"/>
    </source>
</evidence>
<dbReference type="InterPro" id="IPR018383">
    <property type="entry name" value="UPF0324_pro"/>
</dbReference>
<sequence>MYYNYLAGELDTMTDTTASHVESAAVHLNEDWVSAIIGVTIFVLALLGLSGVDLLGWAATTKIWTVPSAALAPIGKSYAALGGLPALVLTYLAFLGVLTGAAAVLGANVRRFALAFSAVFWLGYIAWIIGSYAHIAAATPADIAKTGVSWSLHLTPEGGLILALVAGLIVGNFFPNFATWLNEAIRPEFYVKTAIVILGGVIAITVAGKLNLASSVFLRSLAAIVEAYLIYWPVVYYISRKYFGFSREAAVPLASGISICGVAAAIATGSAIRARPQVAVLVSSLVVIFAVVELLLLPFLANTFLSHEPLVAASWLGLAVKTDGAAVAAGGIAESLISAKNAAAGIHYAPGWILGTTTTIKVFIDVFIGIWAFILAHIWTTYINPTTPGGKAKLSEIWERFPKFILGFILTFALGLVVTLSLGKGQALALKAVADEASVFRVLFFVLTFFSIGVLSDFRRLWADGLGKLAAVYVVSLFGFVIWVGLLISWLFFHGVKPPLAG</sequence>
<reference evidence="8 9" key="1">
    <citation type="submission" date="2018-08" db="EMBL/GenBank/DDBJ databases">
        <title>Genomic Encyclopedia of Type Strains, Phase IV (KMG-IV): sequencing the most valuable type-strain genomes for metagenomic binning, comparative biology and taxonomic classification.</title>
        <authorList>
            <person name="Goeker M."/>
        </authorList>
    </citation>
    <scope>NUCLEOTIDE SEQUENCE [LARGE SCALE GENOMIC DNA]</scope>
    <source>
        <strain evidence="8 9">BW863</strain>
    </source>
</reference>
<feature type="transmembrane region" description="Helical" evidence="7">
    <location>
        <begin position="470"/>
        <end position="493"/>
    </location>
</feature>
<dbReference type="PANTHER" id="PTHR30106:SF1">
    <property type="entry name" value="UPF0324 MEMBRANE PROTEIN FN0533"/>
    <property type="match status" value="1"/>
</dbReference>
<gene>
    <name evidence="8" type="ORF">DES32_0235</name>
</gene>
<protein>
    <submittedName>
        <fullName evidence="8">Integral membrane protein</fullName>
    </submittedName>
</protein>
<evidence type="ECO:0000256" key="3">
    <source>
        <dbReference type="ARBA" id="ARBA00022475"/>
    </source>
</evidence>
<proteinExistence type="inferred from homology"/>
<feature type="transmembrane region" description="Helical" evidence="7">
    <location>
        <begin position="189"/>
        <end position="208"/>
    </location>
</feature>
<name>A0A3D9Z1S9_9HYPH</name>
<feature type="transmembrane region" description="Helical" evidence="7">
    <location>
        <begin position="158"/>
        <end position="177"/>
    </location>
</feature>
<keyword evidence="5 7" id="KW-1133">Transmembrane helix</keyword>